<dbReference type="AlphaFoldDB" id="A0A821V0X6"/>
<reference evidence="1" key="1">
    <citation type="submission" date="2021-02" db="EMBL/GenBank/DDBJ databases">
        <authorList>
            <person name="Nowell W R."/>
        </authorList>
    </citation>
    <scope>NUCLEOTIDE SEQUENCE</scope>
</reference>
<comment type="caution">
    <text evidence="1">The sequence shown here is derived from an EMBL/GenBank/DDBJ whole genome shotgun (WGS) entry which is preliminary data.</text>
</comment>
<keyword evidence="2" id="KW-1185">Reference proteome</keyword>
<organism evidence="1 2">
    <name type="scientific">Rotaria socialis</name>
    <dbReference type="NCBI Taxonomy" id="392032"/>
    <lineage>
        <taxon>Eukaryota</taxon>
        <taxon>Metazoa</taxon>
        <taxon>Spiralia</taxon>
        <taxon>Gnathifera</taxon>
        <taxon>Rotifera</taxon>
        <taxon>Eurotatoria</taxon>
        <taxon>Bdelloidea</taxon>
        <taxon>Philodinida</taxon>
        <taxon>Philodinidae</taxon>
        <taxon>Rotaria</taxon>
    </lineage>
</organism>
<dbReference type="EMBL" id="CAJOBP010076378">
    <property type="protein sequence ID" value="CAF4899882.1"/>
    <property type="molecule type" value="Genomic_DNA"/>
</dbReference>
<evidence type="ECO:0000313" key="1">
    <source>
        <dbReference type="EMBL" id="CAF4899882.1"/>
    </source>
</evidence>
<sequence>GKNFFLIKKFMDGTGQLRLIDNRKFFIHTPSTYGFSNGPCFLSTNINQWEFIGILAEASKLWNTCTSLQH</sequence>
<proteinExistence type="predicted"/>
<name>A0A821V0X6_9BILA</name>
<protein>
    <submittedName>
        <fullName evidence="1">Uncharacterized protein</fullName>
    </submittedName>
</protein>
<feature type="non-terminal residue" evidence="1">
    <location>
        <position position="1"/>
    </location>
</feature>
<gene>
    <name evidence="1" type="ORF">UJA718_LOCUS45470</name>
</gene>
<dbReference type="Proteomes" id="UP000663873">
    <property type="component" value="Unassembled WGS sequence"/>
</dbReference>
<accession>A0A821V0X6</accession>
<evidence type="ECO:0000313" key="2">
    <source>
        <dbReference type="Proteomes" id="UP000663873"/>
    </source>
</evidence>